<sequence>MTLASVFAKASSLTEAVTSSFTEAGGFVEGISPLFGRHRVDVANAENQKGNFPSSEPTHRLGNVLTVHCSTNPSANPGPPNQ</sequence>
<dbReference type="Proteomes" id="UP000828390">
    <property type="component" value="Unassembled WGS sequence"/>
</dbReference>
<evidence type="ECO:0000313" key="2">
    <source>
        <dbReference type="Proteomes" id="UP000828390"/>
    </source>
</evidence>
<protein>
    <submittedName>
        <fullName evidence="1">Uncharacterized protein</fullName>
    </submittedName>
</protein>
<accession>A0A9D4BJR0</accession>
<name>A0A9D4BJR0_DREPO</name>
<dbReference type="AlphaFoldDB" id="A0A9D4BJR0"/>
<organism evidence="1 2">
    <name type="scientific">Dreissena polymorpha</name>
    <name type="common">Zebra mussel</name>
    <name type="synonym">Mytilus polymorpha</name>
    <dbReference type="NCBI Taxonomy" id="45954"/>
    <lineage>
        <taxon>Eukaryota</taxon>
        <taxon>Metazoa</taxon>
        <taxon>Spiralia</taxon>
        <taxon>Lophotrochozoa</taxon>
        <taxon>Mollusca</taxon>
        <taxon>Bivalvia</taxon>
        <taxon>Autobranchia</taxon>
        <taxon>Heteroconchia</taxon>
        <taxon>Euheterodonta</taxon>
        <taxon>Imparidentia</taxon>
        <taxon>Neoheterodontei</taxon>
        <taxon>Myida</taxon>
        <taxon>Dreissenoidea</taxon>
        <taxon>Dreissenidae</taxon>
        <taxon>Dreissena</taxon>
    </lineage>
</organism>
<evidence type="ECO:0000313" key="1">
    <source>
        <dbReference type="EMBL" id="KAH3697314.1"/>
    </source>
</evidence>
<reference evidence="1" key="2">
    <citation type="submission" date="2020-11" db="EMBL/GenBank/DDBJ databases">
        <authorList>
            <person name="McCartney M.A."/>
            <person name="Auch B."/>
            <person name="Kono T."/>
            <person name="Mallez S."/>
            <person name="Becker A."/>
            <person name="Gohl D.M."/>
            <person name="Silverstein K.A.T."/>
            <person name="Koren S."/>
            <person name="Bechman K.B."/>
            <person name="Herman A."/>
            <person name="Abrahante J.E."/>
            <person name="Garbe J."/>
        </authorList>
    </citation>
    <scope>NUCLEOTIDE SEQUENCE</scope>
    <source>
        <strain evidence="1">Duluth1</strain>
        <tissue evidence="1">Whole animal</tissue>
    </source>
</reference>
<proteinExistence type="predicted"/>
<reference evidence="1" key="1">
    <citation type="journal article" date="2019" name="bioRxiv">
        <title>The Genome of the Zebra Mussel, Dreissena polymorpha: A Resource for Invasive Species Research.</title>
        <authorList>
            <person name="McCartney M.A."/>
            <person name="Auch B."/>
            <person name="Kono T."/>
            <person name="Mallez S."/>
            <person name="Zhang Y."/>
            <person name="Obille A."/>
            <person name="Becker A."/>
            <person name="Abrahante J.E."/>
            <person name="Garbe J."/>
            <person name="Badalamenti J.P."/>
            <person name="Herman A."/>
            <person name="Mangelson H."/>
            <person name="Liachko I."/>
            <person name="Sullivan S."/>
            <person name="Sone E.D."/>
            <person name="Koren S."/>
            <person name="Silverstein K.A.T."/>
            <person name="Beckman K.B."/>
            <person name="Gohl D.M."/>
        </authorList>
    </citation>
    <scope>NUCLEOTIDE SEQUENCE</scope>
    <source>
        <strain evidence="1">Duluth1</strain>
        <tissue evidence="1">Whole animal</tissue>
    </source>
</reference>
<gene>
    <name evidence="1" type="ORF">DPMN_084812</name>
</gene>
<keyword evidence="2" id="KW-1185">Reference proteome</keyword>
<dbReference type="EMBL" id="JAIWYP010000016">
    <property type="protein sequence ID" value="KAH3697314.1"/>
    <property type="molecule type" value="Genomic_DNA"/>
</dbReference>
<comment type="caution">
    <text evidence="1">The sequence shown here is derived from an EMBL/GenBank/DDBJ whole genome shotgun (WGS) entry which is preliminary data.</text>
</comment>